<sequence length="136" mass="13137">MDPVDVPGVARMNTKREMWRLRAGRQRLGRTTVWLAAGAVAVAGGLTGVFAATHHATGGTAGTTSTGSGSNSTGTGSSGDGANGADSGQGNGSGSNSGRDDGQSRDDGQGGSLSPPSQAPQSSTGGSGTQTRTGSS</sequence>
<feature type="compositionally biased region" description="Low complexity" evidence="1">
    <location>
        <begin position="56"/>
        <end position="75"/>
    </location>
</feature>
<protein>
    <submittedName>
        <fullName evidence="2">Uncharacterized protein</fullName>
    </submittedName>
</protein>
<proteinExistence type="predicted"/>
<feature type="region of interest" description="Disordered" evidence="1">
    <location>
        <begin position="56"/>
        <end position="136"/>
    </location>
</feature>
<feature type="compositionally biased region" description="Gly residues" evidence="1">
    <location>
        <begin position="76"/>
        <end position="95"/>
    </location>
</feature>
<comment type="caution">
    <text evidence="2">The sequence shown here is derived from an EMBL/GenBank/DDBJ whole genome shotgun (WGS) entry which is preliminary data.</text>
</comment>
<dbReference type="AlphaFoldDB" id="A0A8J3J312"/>
<dbReference type="Proteomes" id="UP000612808">
    <property type="component" value="Unassembled WGS sequence"/>
</dbReference>
<feature type="compositionally biased region" description="Low complexity" evidence="1">
    <location>
        <begin position="112"/>
        <end position="136"/>
    </location>
</feature>
<accession>A0A8J3J312</accession>
<feature type="compositionally biased region" description="Basic and acidic residues" evidence="1">
    <location>
        <begin position="98"/>
        <end position="108"/>
    </location>
</feature>
<evidence type="ECO:0000313" key="2">
    <source>
        <dbReference type="EMBL" id="GID11057.1"/>
    </source>
</evidence>
<gene>
    <name evidence="2" type="ORF">Aru02nite_19460</name>
</gene>
<dbReference type="EMBL" id="BOMB01000010">
    <property type="protein sequence ID" value="GID11057.1"/>
    <property type="molecule type" value="Genomic_DNA"/>
</dbReference>
<organism evidence="2 3">
    <name type="scientific">Actinocatenispora rupis</name>
    <dbReference type="NCBI Taxonomy" id="519421"/>
    <lineage>
        <taxon>Bacteria</taxon>
        <taxon>Bacillati</taxon>
        <taxon>Actinomycetota</taxon>
        <taxon>Actinomycetes</taxon>
        <taxon>Micromonosporales</taxon>
        <taxon>Micromonosporaceae</taxon>
        <taxon>Actinocatenispora</taxon>
    </lineage>
</organism>
<keyword evidence="3" id="KW-1185">Reference proteome</keyword>
<name>A0A8J3J312_9ACTN</name>
<evidence type="ECO:0000256" key="1">
    <source>
        <dbReference type="SAM" id="MobiDB-lite"/>
    </source>
</evidence>
<evidence type="ECO:0000313" key="3">
    <source>
        <dbReference type="Proteomes" id="UP000612808"/>
    </source>
</evidence>
<reference evidence="2" key="1">
    <citation type="submission" date="2021-01" db="EMBL/GenBank/DDBJ databases">
        <title>Whole genome shotgun sequence of Actinocatenispora rupis NBRC 107355.</title>
        <authorList>
            <person name="Komaki H."/>
            <person name="Tamura T."/>
        </authorList>
    </citation>
    <scope>NUCLEOTIDE SEQUENCE</scope>
    <source>
        <strain evidence="2">NBRC 107355</strain>
    </source>
</reference>